<sequence length="191" mass="21633">MPFTSSLCSSQLSVSLNIWRLISDPLAFSDTGDPTLYTFVFTRRSATNVLATVAAAAFLFDIGKRAFSNAVAWAAINGRRKLRELIRQRALVQSEMARTERKRVMATRELRQVKNDFRRATRNIKGFEALPFAIHSPLTLSSTKFDSNLEAGLMDLKRRFHAERSKILQESCGKLDAEIQKTEETIEFLLS</sequence>
<reference evidence="2 3" key="1">
    <citation type="submission" date="2014-04" db="EMBL/GenBank/DDBJ databases">
        <title>Evolutionary Origins and Diversification of the Mycorrhizal Mutualists.</title>
        <authorList>
            <consortium name="DOE Joint Genome Institute"/>
            <consortium name="Mycorrhizal Genomics Consortium"/>
            <person name="Kohler A."/>
            <person name="Kuo A."/>
            <person name="Nagy L.G."/>
            <person name="Floudas D."/>
            <person name="Copeland A."/>
            <person name="Barry K.W."/>
            <person name="Cichocki N."/>
            <person name="Veneault-Fourrey C."/>
            <person name="LaButti K."/>
            <person name="Lindquist E.A."/>
            <person name="Lipzen A."/>
            <person name="Lundell T."/>
            <person name="Morin E."/>
            <person name="Murat C."/>
            <person name="Riley R."/>
            <person name="Ohm R."/>
            <person name="Sun H."/>
            <person name="Tunlid A."/>
            <person name="Henrissat B."/>
            <person name="Grigoriev I.V."/>
            <person name="Hibbett D.S."/>
            <person name="Martin F."/>
        </authorList>
    </citation>
    <scope>NUCLEOTIDE SEQUENCE [LARGE SCALE GENOMIC DNA]</scope>
    <source>
        <strain evidence="2 3">FD-317 M1</strain>
    </source>
</reference>
<keyword evidence="1" id="KW-0175">Coiled coil</keyword>
<feature type="coiled-coil region" evidence="1">
    <location>
        <begin position="82"/>
        <end position="130"/>
    </location>
</feature>
<keyword evidence="3" id="KW-1185">Reference proteome</keyword>
<organism evidence="2 3">
    <name type="scientific">Collybiopsis luxurians FD-317 M1</name>
    <dbReference type="NCBI Taxonomy" id="944289"/>
    <lineage>
        <taxon>Eukaryota</taxon>
        <taxon>Fungi</taxon>
        <taxon>Dikarya</taxon>
        <taxon>Basidiomycota</taxon>
        <taxon>Agaricomycotina</taxon>
        <taxon>Agaricomycetes</taxon>
        <taxon>Agaricomycetidae</taxon>
        <taxon>Agaricales</taxon>
        <taxon>Marasmiineae</taxon>
        <taxon>Omphalotaceae</taxon>
        <taxon>Collybiopsis</taxon>
        <taxon>Collybiopsis luxurians</taxon>
    </lineage>
</organism>
<dbReference type="OrthoDB" id="10509312at2759"/>
<protein>
    <submittedName>
        <fullName evidence="2">Uncharacterized protein</fullName>
    </submittedName>
</protein>
<dbReference type="HOGENOM" id="CLU_1421547_0_0_1"/>
<evidence type="ECO:0000256" key="1">
    <source>
        <dbReference type="SAM" id="Coils"/>
    </source>
</evidence>
<evidence type="ECO:0000313" key="3">
    <source>
        <dbReference type="Proteomes" id="UP000053593"/>
    </source>
</evidence>
<dbReference type="Proteomes" id="UP000053593">
    <property type="component" value="Unassembled WGS sequence"/>
</dbReference>
<name>A0A0D0CTH5_9AGAR</name>
<dbReference type="EMBL" id="KN834766">
    <property type="protein sequence ID" value="KIK62747.1"/>
    <property type="molecule type" value="Genomic_DNA"/>
</dbReference>
<dbReference type="AlphaFoldDB" id="A0A0D0CTH5"/>
<evidence type="ECO:0000313" key="2">
    <source>
        <dbReference type="EMBL" id="KIK62747.1"/>
    </source>
</evidence>
<gene>
    <name evidence="2" type="ORF">GYMLUDRAFT_58017</name>
</gene>
<accession>A0A0D0CTH5</accession>
<proteinExistence type="predicted"/>